<dbReference type="EMBL" id="JACGWJ010000018">
    <property type="protein sequence ID" value="KAL0349694.1"/>
    <property type="molecule type" value="Genomic_DNA"/>
</dbReference>
<evidence type="ECO:0000313" key="1">
    <source>
        <dbReference type="EMBL" id="KAL0349694.1"/>
    </source>
</evidence>
<name>A0AAW2P1J1_SESRA</name>
<reference evidence="1" key="2">
    <citation type="journal article" date="2024" name="Plant">
        <title>Genomic evolution and insights into agronomic trait innovations of Sesamum species.</title>
        <authorList>
            <person name="Miao H."/>
            <person name="Wang L."/>
            <person name="Qu L."/>
            <person name="Liu H."/>
            <person name="Sun Y."/>
            <person name="Le M."/>
            <person name="Wang Q."/>
            <person name="Wei S."/>
            <person name="Zheng Y."/>
            <person name="Lin W."/>
            <person name="Duan Y."/>
            <person name="Cao H."/>
            <person name="Xiong S."/>
            <person name="Wang X."/>
            <person name="Wei L."/>
            <person name="Li C."/>
            <person name="Ma Q."/>
            <person name="Ju M."/>
            <person name="Zhao R."/>
            <person name="Li G."/>
            <person name="Mu C."/>
            <person name="Tian Q."/>
            <person name="Mei H."/>
            <person name="Zhang T."/>
            <person name="Gao T."/>
            <person name="Zhang H."/>
        </authorList>
    </citation>
    <scope>NUCLEOTIDE SEQUENCE</scope>
    <source>
        <strain evidence="1">G02</strain>
    </source>
</reference>
<gene>
    <name evidence="1" type="ORF">Sradi_4118600</name>
</gene>
<protein>
    <submittedName>
        <fullName evidence="1">Uncharacterized protein</fullName>
    </submittedName>
</protein>
<reference evidence="1" key="1">
    <citation type="submission" date="2020-06" db="EMBL/GenBank/DDBJ databases">
        <authorList>
            <person name="Li T."/>
            <person name="Hu X."/>
            <person name="Zhang T."/>
            <person name="Song X."/>
            <person name="Zhang H."/>
            <person name="Dai N."/>
            <person name="Sheng W."/>
            <person name="Hou X."/>
            <person name="Wei L."/>
        </authorList>
    </citation>
    <scope>NUCLEOTIDE SEQUENCE</scope>
    <source>
        <strain evidence="1">G02</strain>
        <tissue evidence="1">Leaf</tissue>
    </source>
</reference>
<dbReference type="AlphaFoldDB" id="A0AAW2P1J1"/>
<organism evidence="1">
    <name type="scientific">Sesamum radiatum</name>
    <name type="common">Black benniseed</name>
    <dbReference type="NCBI Taxonomy" id="300843"/>
    <lineage>
        <taxon>Eukaryota</taxon>
        <taxon>Viridiplantae</taxon>
        <taxon>Streptophyta</taxon>
        <taxon>Embryophyta</taxon>
        <taxon>Tracheophyta</taxon>
        <taxon>Spermatophyta</taxon>
        <taxon>Magnoliopsida</taxon>
        <taxon>eudicotyledons</taxon>
        <taxon>Gunneridae</taxon>
        <taxon>Pentapetalae</taxon>
        <taxon>asterids</taxon>
        <taxon>lamiids</taxon>
        <taxon>Lamiales</taxon>
        <taxon>Pedaliaceae</taxon>
        <taxon>Sesamum</taxon>
    </lineage>
</organism>
<proteinExistence type="predicted"/>
<comment type="caution">
    <text evidence="1">The sequence shown here is derived from an EMBL/GenBank/DDBJ whole genome shotgun (WGS) entry which is preliminary data.</text>
</comment>
<sequence length="111" mass="13493">MQDKRKFGKVLLSFRQRGLIDSDSSYKESKGEIKNLKKALEELKTMDISEESQLSLKNVKRLIRRNFSENLLAWWDRNKIETTLKIKEECKYEYVRYKPIQMNMERRRICK</sequence>
<accession>A0AAW2P1J1</accession>